<dbReference type="RefSeq" id="XP_022748875.1">
    <property type="nucleotide sequence ID" value="XM_022893140.1"/>
</dbReference>
<dbReference type="Proteomes" id="UP000515121">
    <property type="component" value="Unplaced"/>
</dbReference>
<evidence type="ECO:0000256" key="2">
    <source>
        <dbReference type="PROSITE-ProRule" id="PRU10141"/>
    </source>
</evidence>
<evidence type="ECO:0000256" key="3">
    <source>
        <dbReference type="SAM" id="MobiDB-lite"/>
    </source>
</evidence>
<feature type="binding site" evidence="2">
    <location>
        <position position="38"/>
    </location>
    <ligand>
        <name>ATP</name>
        <dbReference type="ChEBI" id="CHEBI:30616"/>
    </ligand>
</feature>
<gene>
    <name evidence="5" type="primary">LOC111298426</name>
</gene>
<feature type="compositionally biased region" description="Basic and acidic residues" evidence="3">
    <location>
        <begin position="265"/>
        <end position="284"/>
    </location>
</feature>
<name>A0A6P5Z8M8_DURZI</name>
<organism evidence="4 5">
    <name type="scientific">Durio zibethinus</name>
    <name type="common">Durian</name>
    <dbReference type="NCBI Taxonomy" id="66656"/>
    <lineage>
        <taxon>Eukaryota</taxon>
        <taxon>Viridiplantae</taxon>
        <taxon>Streptophyta</taxon>
        <taxon>Embryophyta</taxon>
        <taxon>Tracheophyta</taxon>
        <taxon>Spermatophyta</taxon>
        <taxon>Magnoliopsida</taxon>
        <taxon>eudicotyledons</taxon>
        <taxon>Gunneridae</taxon>
        <taxon>Pentapetalae</taxon>
        <taxon>rosids</taxon>
        <taxon>malvids</taxon>
        <taxon>Malvales</taxon>
        <taxon>Malvaceae</taxon>
        <taxon>Helicteroideae</taxon>
        <taxon>Durio</taxon>
    </lineage>
</organism>
<dbReference type="SUPFAM" id="SSF56112">
    <property type="entry name" value="Protein kinase-like (PK-like)"/>
    <property type="match status" value="1"/>
</dbReference>
<proteinExistence type="inferred from homology"/>
<dbReference type="InterPro" id="IPR050235">
    <property type="entry name" value="CK1_Ser-Thr_kinase"/>
</dbReference>
<evidence type="ECO:0000313" key="5">
    <source>
        <dbReference type="RefSeq" id="XP_022748875.1"/>
    </source>
</evidence>
<dbReference type="Gene3D" id="3.30.200.20">
    <property type="entry name" value="Phosphorylase Kinase, domain 1"/>
    <property type="match status" value="1"/>
</dbReference>
<protein>
    <submittedName>
        <fullName evidence="5">Casein kinase 1-like protein 4</fullName>
    </submittedName>
</protein>
<dbReference type="InterPro" id="IPR011009">
    <property type="entry name" value="Kinase-like_dom_sf"/>
</dbReference>
<comment type="similarity">
    <text evidence="1">Belongs to the protein kinase superfamily. CK1 Ser/Thr protein kinase family. Casein kinase I subfamily.</text>
</comment>
<dbReference type="AlphaFoldDB" id="A0A6P5Z8M8"/>
<reference evidence="5" key="1">
    <citation type="submission" date="2025-08" db="UniProtKB">
        <authorList>
            <consortium name="RefSeq"/>
        </authorList>
    </citation>
    <scope>IDENTIFICATION</scope>
    <source>
        <tissue evidence="5">Fruit stalk</tissue>
    </source>
</reference>
<keyword evidence="2" id="KW-0547">Nucleotide-binding</keyword>
<accession>A0A6P5Z8M8</accession>
<feature type="region of interest" description="Disordered" evidence="3">
    <location>
        <begin position="248"/>
        <end position="295"/>
    </location>
</feature>
<dbReference type="PANTHER" id="PTHR11909">
    <property type="entry name" value="CASEIN KINASE-RELATED"/>
    <property type="match status" value="1"/>
</dbReference>
<keyword evidence="4" id="KW-1185">Reference proteome</keyword>
<evidence type="ECO:0000313" key="4">
    <source>
        <dbReference type="Proteomes" id="UP000515121"/>
    </source>
</evidence>
<keyword evidence="2" id="KW-0067">ATP-binding</keyword>
<dbReference type="OrthoDB" id="5800476at2759"/>
<evidence type="ECO:0000256" key="1">
    <source>
        <dbReference type="ARBA" id="ARBA00005926"/>
    </source>
</evidence>
<sequence>MGRIVGGKYKLGRKIGGGYFSEIYHATHIDTSEIVAVKIENNKTRQLQLLYEAKLYKILQEGSGIPIIKWSGVDREDNLLVLDLLGPSLEDLLVYCSRKFTLKTVLMLADQMVVTWLCTFIFSKWKPSWQDFKAAIKKQKYDQTREKLSTLIEDLCKPHPVEFTSYFHYCHSLTYDQRPDYGFLKRLFRNLFVREGYKFDFIYDWTINKYQQAPKIRSQPRLSPLAGGSCCDQLPVGVDSHQVMTVGNGTKEAGEGSSKPVNQEGEVKEVRVAGSRKNEEDRMIGKAVSIGNGDM</sequence>
<dbReference type="GO" id="GO:0005524">
    <property type="term" value="F:ATP binding"/>
    <property type="evidence" value="ECO:0007669"/>
    <property type="project" value="UniProtKB-UniRule"/>
</dbReference>
<dbReference type="Gene3D" id="1.10.510.10">
    <property type="entry name" value="Transferase(Phosphotransferase) domain 1"/>
    <property type="match status" value="1"/>
</dbReference>
<dbReference type="PROSITE" id="PS00107">
    <property type="entry name" value="PROTEIN_KINASE_ATP"/>
    <property type="match status" value="1"/>
</dbReference>
<dbReference type="InterPro" id="IPR017441">
    <property type="entry name" value="Protein_kinase_ATP_BS"/>
</dbReference>
<dbReference type="KEGG" id="dzi:111298426"/>
<dbReference type="GeneID" id="111298426"/>